<dbReference type="AlphaFoldDB" id="A0A846MZA4"/>
<organism evidence="2 3">
    <name type="scientific">Rhizomicrobium palustre</name>
    <dbReference type="NCBI Taxonomy" id="189966"/>
    <lineage>
        <taxon>Bacteria</taxon>
        <taxon>Pseudomonadati</taxon>
        <taxon>Pseudomonadota</taxon>
        <taxon>Alphaproteobacteria</taxon>
        <taxon>Micropepsales</taxon>
        <taxon>Micropepsaceae</taxon>
        <taxon>Rhizomicrobium</taxon>
    </lineage>
</organism>
<name>A0A846MZA4_9PROT</name>
<proteinExistence type="predicted"/>
<dbReference type="Proteomes" id="UP000570514">
    <property type="component" value="Unassembled WGS sequence"/>
</dbReference>
<accession>A0A846MZA4</accession>
<sequence>MGKVSQTLTARIATALIILFCNGAAFASPPCALTPADKAANAALSYDDFDQKGALPSSFRALDTRGCDREAAAAAEDYMLHHPGLSDGERINVLFHEGQSLAVSGAERTAAMLIAAAKDLSQKPDDPFDWNTYVEGTWAFLVKERGRLEAATTKLSSSRGEGNAINAQILRGLLGCFDRTYKEAYGNEACMRPKTK</sequence>
<feature type="chain" id="PRO_5032441467" evidence="1">
    <location>
        <begin position="28"/>
        <end position="196"/>
    </location>
</feature>
<evidence type="ECO:0000256" key="1">
    <source>
        <dbReference type="SAM" id="SignalP"/>
    </source>
</evidence>
<dbReference type="RefSeq" id="WP_167082732.1">
    <property type="nucleotide sequence ID" value="NZ_BAAADC010000001.1"/>
</dbReference>
<reference evidence="2 3" key="1">
    <citation type="submission" date="2020-03" db="EMBL/GenBank/DDBJ databases">
        <title>Genomic Encyclopedia of Type Strains, Phase IV (KMG-IV): sequencing the most valuable type-strain genomes for metagenomic binning, comparative biology and taxonomic classification.</title>
        <authorList>
            <person name="Goeker M."/>
        </authorList>
    </citation>
    <scope>NUCLEOTIDE SEQUENCE [LARGE SCALE GENOMIC DNA]</scope>
    <source>
        <strain evidence="2 3">DSM 19867</strain>
    </source>
</reference>
<keyword evidence="3" id="KW-1185">Reference proteome</keyword>
<gene>
    <name evidence="2" type="ORF">FHS83_001883</name>
</gene>
<feature type="signal peptide" evidence="1">
    <location>
        <begin position="1"/>
        <end position="27"/>
    </location>
</feature>
<evidence type="ECO:0000313" key="3">
    <source>
        <dbReference type="Proteomes" id="UP000570514"/>
    </source>
</evidence>
<evidence type="ECO:0000313" key="2">
    <source>
        <dbReference type="EMBL" id="NIK88565.1"/>
    </source>
</evidence>
<dbReference type="EMBL" id="JAASRM010000001">
    <property type="protein sequence ID" value="NIK88565.1"/>
    <property type="molecule type" value="Genomic_DNA"/>
</dbReference>
<comment type="caution">
    <text evidence="2">The sequence shown here is derived from an EMBL/GenBank/DDBJ whole genome shotgun (WGS) entry which is preliminary data.</text>
</comment>
<keyword evidence="1" id="KW-0732">Signal</keyword>
<protein>
    <submittedName>
        <fullName evidence="2">Uncharacterized protein</fullName>
    </submittedName>
</protein>